<feature type="signal peptide" evidence="2">
    <location>
        <begin position="1"/>
        <end position="16"/>
    </location>
</feature>
<organism evidence="3 4">
    <name type="scientific">Gnathostoma spinigerum</name>
    <dbReference type="NCBI Taxonomy" id="75299"/>
    <lineage>
        <taxon>Eukaryota</taxon>
        <taxon>Metazoa</taxon>
        <taxon>Ecdysozoa</taxon>
        <taxon>Nematoda</taxon>
        <taxon>Chromadorea</taxon>
        <taxon>Rhabditida</taxon>
        <taxon>Spirurina</taxon>
        <taxon>Gnathostomatomorpha</taxon>
        <taxon>Gnathostomatoidea</taxon>
        <taxon>Gnathostomatidae</taxon>
        <taxon>Gnathostoma</taxon>
    </lineage>
</organism>
<feature type="compositionally biased region" description="Basic and acidic residues" evidence="1">
    <location>
        <begin position="22"/>
        <end position="34"/>
    </location>
</feature>
<gene>
    <name evidence="3" type="ORF">AB6A40_000004</name>
</gene>
<keyword evidence="4" id="KW-1185">Reference proteome</keyword>
<dbReference type="Proteomes" id="UP001608902">
    <property type="component" value="Unassembled WGS sequence"/>
</dbReference>
<evidence type="ECO:0000313" key="4">
    <source>
        <dbReference type="Proteomes" id="UP001608902"/>
    </source>
</evidence>
<protein>
    <submittedName>
        <fullName evidence="3">Uncharacterized protein</fullName>
    </submittedName>
</protein>
<comment type="caution">
    <text evidence="3">The sequence shown here is derived from an EMBL/GenBank/DDBJ whole genome shotgun (WGS) entry which is preliminary data.</text>
</comment>
<feature type="chain" id="PRO_5044833744" evidence="2">
    <location>
        <begin position="17"/>
        <end position="96"/>
    </location>
</feature>
<name>A0ABD6E150_9BILA</name>
<evidence type="ECO:0000256" key="2">
    <source>
        <dbReference type="SAM" id="SignalP"/>
    </source>
</evidence>
<evidence type="ECO:0000256" key="1">
    <source>
        <dbReference type="SAM" id="MobiDB-lite"/>
    </source>
</evidence>
<feature type="compositionally biased region" description="Basic and acidic residues" evidence="1">
    <location>
        <begin position="63"/>
        <end position="96"/>
    </location>
</feature>
<dbReference type="AlphaFoldDB" id="A0ABD6E150"/>
<feature type="compositionally biased region" description="Basic and acidic residues" evidence="1">
    <location>
        <begin position="43"/>
        <end position="56"/>
    </location>
</feature>
<dbReference type="EMBL" id="JBGFUD010000001">
    <property type="protein sequence ID" value="MFH4973295.1"/>
    <property type="molecule type" value="Genomic_DNA"/>
</dbReference>
<proteinExistence type="predicted"/>
<feature type="region of interest" description="Disordered" evidence="1">
    <location>
        <begin position="17"/>
        <end position="96"/>
    </location>
</feature>
<reference evidence="3 4" key="1">
    <citation type="submission" date="2024-08" db="EMBL/GenBank/DDBJ databases">
        <title>Gnathostoma spinigerum genome.</title>
        <authorList>
            <person name="Gonzalez-Bertolin B."/>
            <person name="Monzon S."/>
            <person name="Zaballos A."/>
            <person name="Jimenez P."/>
            <person name="Dekumyoy P."/>
            <person name="Varona S."/>
            <person name="Cuesta I."/>
            <person name="Sumanam S."/>
            <person name="Adisakwattana P."/>
            <person name="Gasser R.B."/>
            <person name="Hernandez-Gonzalez A."/>
            <person name="Young N.D."/>
            <person name="Perteguer M.J."/>
        </authorList>
    </citation>
    <scope>NUCLEOTIDE SEQUENCE [LARGE SCALE GENOMIC DNA]</scope>
    <source>
        <strain evidence="3">AL3</strain>
        <tissue evidence="3">Liver</tissue>
    </source>
</reference>
<evidence type="ECO:0000313" key="3">
    <source>
        <dbReference type="EMBL" id="MFH4973295.1"/>
    </source>
</evidence>
<sequence>MVARILLLHCIMKLHGGSMKSVNERNKNKTEPIERSVWNSMRVVDESSYRDRRKEVDEENNGEDARVEDSVERRGEGAERWRNEEVKKRGDEGVEK</sequence>
<accession>A0ABD6E150</accession>
<keyword evidence="2" id="KW-0732">Signal</keyword>